<dbReference type="GO" id="GO:0016491">
    <property type="term" value="F:oxidoreductase activity"/>
    <property type="evidence" value="ECO:0007669"/>
    <property type="project" value="UniProtKB-KW"/>
</dbReference>
<evidence type="ECO:0000256" key="2">
    <source>
        <dbReference type="ARBA" id="ARBA00023002"/>
    </source>
</evidence>
<evidence type="ECO:0000259" key="4">
    <source>
        <dbReference type="Pfam" id="PF01370"/>
    </source>
</evidence>
<accession>A0A7Z7BSZ8</accession>
<dbReference type="PANTHER" id="PTHR43103">
    <property type="entry name" value="NUCLEOSIDE-DIPHOSPHATE-SUGAR EPIMERASE"/>
    <property type="match status" value="1"/>
</dbReference>
<dbReference type="Gene3D" id="3.40.50.720">
    <property type="entry name" value="NAD(P)-binding Rossmann-like Domain"/>
    <property type="match status" value="1"/>
</dbReference>
<dbReference type="FunFam" id="3.40.50.720:FF:000879">
    <property type="entry name" value="Uronate dehydrogenase"/>
    <property type="match status" value="1"/>
</dbReference>
<comment type="caution">
    <text evidence="5">The sequence shown here is derived from an EMBL/GenBank/DDBJ whole genome shotgun (WGS) entry which is preliminary data.</text>
</comment>
<reference evidence="5 6" key="1">
    <citation type="submission" date="2016-10" db="EMBL/GenBank/DDBJ databases">
        <authorList>
            <person name="Varghese N."/>
            <person name="Submissions S."/>
        </authorList>
    </citation>
    <scope>NUCLEOTIDE SEQUENCE [LARGE SCALE GENOMIC DNA]</scope>
    <source>
        <strain evidence="5 6">PDC82</strain>
    </source>
</reference>
<comment type="similarity">
    <text evidence="1">Belongs to the NAD(P)-dependent epimerase/dehydratase family.</text>
</comment>
<dbReference type="InterPro" id="IPR001509">
    <property type="entry name" value="Epimerase_deHydtase"/>
</dbReference>
<dbReference type="PANTHER" id="PTHR43103:SF5">
    <property type="entry name" value="4-EPIMERASE, PUTATIVE (AFU_ORTHOLOGUE AFUA_7G00360)-RELATED"/>
    <property type="match status" value="1"/>
</dbReference>
<dbReference type="InterPro" id="IPR036291">
    <property type="entry name" value="NAD(P)-bd_dom_sf"/>
</dbReference>
<protein>
    <submittedName>
        <fullName evidence="5">Uronate dehydrogenase</fullName>
    </submittedName>
</protein>
<proteinExistence type="inferred from homology"/>
<gene>
    <name evidence="5" type="ORF">SAMN05428983_5266</name>
</gene>
<dbReference type="Proteomes" id="UP000198917">
    <property type="component" value="Unassembled WGS sequence"/>
</dbReference>
<dbReference type="Pfam" id="PF01370">
    <property type="entry name" value="Epimerase"/>
    <property type="match status" value="1"/>
</dbReference>
<evidence type="ECO:0000313" key="5">
    <source>
        <dbReference type="EMBL" id="SDK53582.1"/>
    </source>
</evidence>
<keyword evidence="2" id="KW-0560">Oxidoreductase</keyword>
<dbReference type="EMBL" id="FNEW01000010">
    <property type="protein sequence ID" value="SDK53582.1"/>
    <property type="molecule type" value="Genomic_DNA"/>
</dbReference>
<evidence type="ECO:0000313" key="6">
    <source>
        <dbReference type="Proteomes" id="UP000198917"/>
    </source>
</evidence>
<name>A0A7Z7BSZ8_9HYPH</name>
<keyword evidence="3" id="KW-0520">NAD</keyword>
<organism evidence="5 6">
    <name type="scientific">Agrobacterium fabrum</name>
    <dbReference type="NCBI Taxonomy" id="1176649"/>
    <lineage>
        <taxon>Bacteria</taxon>
        <taxon>Pseudomonadati</taxon>
        <taxon>Pseudomonadota</taxon>
        <taxon>Alphaproteobacteria</taxon>
        <taxon>Hyphomicrobiales</taxon>
        <taxon>Rhizobiaceae</taxon>
        <taxon>Rhizobium/Agrobacterium group</taxon>
        <taxon>Agrobacterium</taxon>
        <taxon>Agrobacterium tumefaciens complex</taxon>
    </lineage>
</organism>
<dbReference type="SUPFAM" id="SSF51735">
    <property type="entry name" value="NAD(P)-binding Rossmann-fold domains"/>
    <property type="match status" value="1"/>
</dbReference>
<evidence type="ECO:0000256" key="1">
    <source>
        <dbReference type="ARBA" id="ARBA00007637"/>
    </source>
</evidence>
<dbReference type="AlphaFoldDB" id="A0A7Z7BSZ8"/>
<evidence type="ECO:0000256" key="3">
    <source>
        <dbReference type="ARBA" id="ARBA00023027"/>
    </source>
</evidence>
<sequence>MAMKRLLVTGAAGQLGRVMRERLAPMAEILRLADLSPLDPAGPNEECVQCDLADADAVNAMVAGCDGIVHLGGISVEKPFEQILQGNIIGLYNLYEAARAHGQPRIVFASSNHTIGYYPQTERLGPDVPARPDGLYGVSKCFGENLARMYFDKFGQETALVRIGSCTPEPNNYRMLSTWFSHDDFVSLIEAVFRAPVLGCPVVWGASANDAGWWDNSHLGFLGWKPKDNAEAFRQHITETTPPPDPNDALVRFQGGTFVDNPIFKQR</sequence>
<feature type="domain" description="NAD-dependent epimerase/dehydratase" evidence="4">
    <location>
        <begin position="7"/>
        <end position="164"/>
    </location>
</feature>